<proteinExistence type="predicted"/>
<dbReference type="EMBL" id="CACVKT020004398">
    <property type="protein sequence ID" value="CAC5389908.1"/>
    <property type="molecule type" value="Genomic_DNA"/>
</dbReference>
<keyword evidence="2" id="KW-1185">Reference proteome</keyword>
<protein>
    <submittedName>
        <fullName evidence="1">Uncharacterized protein</fullName>
    </submittedName>
</protein>
<evidence type="ECO:0000313" key="2">
    <source>
        <dbReference type="Proteomes" id="UP000507470"/>
    </source>
</evidence>
<accession>A0A6J8C0L0</accession>
<dbReference type="OrthoDB" id="6048568at2759"/>
<organism evidence="1 2">
    <name type="scientific">Mytilus coruscus</name>
    <name type="common">Sea mussel</name>
    <dbReference type="NCBI Taxonomy" id="42192"/>
    <lineage>
        <taxon>Eukaryota</taxon>
        <taxon>Metazoa</taxon>
        <taxon>Spiralia</taxon>
        <taxon>Lophotrochozoa</taxon>
        <taxon>Mollusca</taxon>
        <taxon>Bivalvia</taxon>
        <taxon>Autobranchia</taxon>
        <taxon>Pteriomorphia</taxon>
        <taxon>Mytilida</taxon>
        <taxon>Mytiloidea</taxon>
        <taxon>Mytilidae</taxon>
        <taxon>Mytilinae</taxon>
        <taxon>Mytilus</taxon>
    </lineage>
</organism>
<name>A0A6J8C0L0_MYTCO</name>
<dbReference type="Proteomes" id="UP000507470">
    <property type="component" value="Unassembled WGS sequence"/>
</dbReference>
<sequence length="162" mass="19038">MSEIKLEKFSNKPIIEPIIEGVKTYTPIIYSDSKGTSLRENIFHPLQENIVWKCFKGSKSRDSVKWLEKNIKSLVLKYNRIWLYIWIGTCDITTLDRSTFLINLTSEDTSEIVEQITTNFQLIVQIISAYPQCKVTFLEIPIYSIRKWNYSHGHMNPIEFLE</sequence>
<gene>
    <name evidence="1" type="ORF">MCOR_25040</name>
</gene>
<evidence type="ECO:0000313" key="1">
    <source>
        <dbReference type="EMBL" id="CAC5389908.1"/>
    </source>
</evidence>
<dbReference type="AlphaFoldDB" id="A0A6J8C0L0"/>
<reference evidence="1 2" key="1">
    <citation type="submission" date="2020-06" db="EMBL/GenBank/DDBJ databases">
        <authorList>
            <person name="Li R."/>
            <person name="Bekaert M."/>
        </authorList>
    </citation>
    <scope>NUCLEOTIDE SEQUENCE [LARGE SCALE GENOMIC DNA]</scope>
    <source>
        <strain evidence="2">wild</strain>
    </source>
</reference>